<dbReference type="Pfam" id="PF10387">
    <property type="entry name" value="DUF2442"/>
    <property type="match status" value="1"/>
</dbReference>
<dbReference type="AlphaFoldDB" id="A0A6N7V1M9"/>
<evidence type="ECO:0000313" key="2">
    <source>
        <dbReference type="Proteomes" id="UP000434409"/>
    </source>
</evidence>
<evidence type="ECO:0000313" key="1">
    <source>
        <dbReference type="EMBL" id="MSR94475.1"/>
    </source>
</evidence>
<accession>A0A6N7V1M9</accession>
<dbReference type="InterPro" id="IPR036782">
    <property type="entry name" value="NE0471-like_N"/>
</dbReference>
<dbReference type="EMBL" id="VULY01000018">
    <property type="protein sequence ID" value="MSR94475.1"/>
    <property type="molecule type" value="Genomic_DNA"/>
</dbReference>
<protein>
    <submittedName>
        <fullName evidence="1">DUF2442 domain-containing protein</fullName>
    </submittedName>
</protein>
<gene>
    <name evidence="1" type="ORF">FYJ34_09450</name>
</gene>
<organism evidence="1 2">
    <name type="scientific">Suipraeoptans intestinalis</name>
    <dbReference type="NCBI Taxonomy" id="2606628"/>
    <lineage>
        <taxon>Bacteria</taxon>
        <taxon>Bacillati</taxon>
        <taxon>Bacillota</taxon>
        <taxon>Clostridia</taxon>
        <taxon>Lachnospirales</taxon>
        <taxon>Lachnospiraceae</taxon>
        <taxon>Suipraeoptans</taxon>
    </lineage>
</organism>
<comment type="caution">
    <text evidence="1">The sequence shown here is derived from an EMBL/GenBank/DDBJ whole genome shotgun (WGS) entry which is preliminary data.</text>
</comment>
<keyword evidence="2" id="KW-1185">Reference proteome</keyword>
<dbReference type="Proteomes" id="UP000434409">
    <property type="component" value="Unassembled WGS sequence"/>
</dbReference>
<sequence>MYMVFHHAAKELRLLGEGVLEVDFVNGERRRYDMKVLIPKIPCMKRLIEEEDFFQKGVLSPAGWGIRWDDEVDTDIEEIYVNGVAI</sequence>
<reference evidence="1 2" key="1">
    <citation type="submission" date="2019-08" db="EMBL/GenBank/DDBJ databases">
        <title>In-depth cultivation of the pig gut microbiome towards novel bacterial diversity and tailored functional studies.</title>
        <authorList>
            <person name="Wylensek D."/>
            <person name="Hitch T.C.A."/>
            <person name="Clavel T."/>
        </authorList>
    </citation>
    <scope>NUCLEOTIDE SEQUENCE [LARGE SCALE GENOMIC DNA]</scope>
    <source>
        <strain evidence="1 2">68-1-5</strain>
    </source>
</reference>
<dbReference type="Gene3D" id="3.30.2020.10">
    <property type="entry name" value="NE0471-like N-terminal domain"/>
    <property type="match status" value="1"/>
</dbReference>
<name>A0A6N7V1M9_9FIRM</name>
<dbReference type="InterPro" id="IPR018841">
    <property type="entry name" value="DUF2442"/>
</dbReference>
<dbReference type="SUPFAM" id="SSF143880">
    <property type="entry name" value="NE0471 N-terminal domain-like"/>
    <property type="match status" value="1"/>
</dbReference>
<proteinExistence type="predicted"/>